<dbReference type="Proteomes" id="UP001188597">
    <property type="component" value="Unassembled WGS sequence"/>
</dbReference>
<dbReference type="Pfam" id="PF01439">
    <property type="entry name" value="Metallothio_2"/>
    <property type="match status" value="1"/>
</dbReference>
<keyword evidence="2 4" id="KW-0479">Metal-binding</keyword>
<dbReference type="AlphaFoldDB" id="A0AA88XAB0"/>
<keyword evidence="6" id="KW-1185">Reference proteome</keyword>
<protein>
    <recommendedName>
        <fullName evidence="4">Metallothionein-like protein</fullName>
    </recommendedName>
</protein>
<evidence type="ECO:0000256" key="2">
    <source>
        <dbReference type="ARBA" id="ARBA00022723"/>
    </source>
</evidence>
<dbReference type="PANTHER" id="PTHR33543">
    <property type="entry name" value="METALLOTHIONEIN-LIKE PROTEIN 2A"/>
    <property type="match status" value="1"/>
</dbReference>
<comment type="similarity">
    <text evidence="1 4">Belongs to the metallothionein superfamily. Type 15 family.</text>
</comment>
<keyword evidence="3 4" id="KW-0480">Metal-thiolate cluster</keyword>
<dbReference type="InterPro" id="IPR000347">
    <property type="entry name" value="Metalthion_15p"/>
</dbReference>
<comment type="function">
    <text evidence="4">Metallothioneins have a high content of cysteine residues that bind various heavy metals.</text>
</comment>
<evidence type="ECO:0000313" key="5">
    <source>
        <dbReference type="EMBL" id="KAK3038515.1"/>
    </source>
</evidence>
<accession>A0AA88XAB0</accession>
<reference evidence="5" key="1">
    <citation type="submission" date="2022-12" db="EMBL/GenBank/DDBJ databases">
        <title>Draft genome assemblies for two species of Escallonia (Escalloniales).</title>
        <authorList>
            <person name="Chanderbali A."/>
            <person name="Dervinis C."/>
            <person name="Anghel I."/>
            <person name="Soltis D."/>
            <person name="Soltis P."/>
            <person name="Zapata F."/>
        </authorList>
    </citation>
    <scope>NUCLEOTIDE SEQUENCE</scope>
    <source>
        <strain evidence="5">UCBG64.0493</strain>
        <tissue evidence="5">Leaf</tissue>
    </source>
</reference>
<evidence type="ECO:0000256" key="3">
    <source>
        <dbReference type="ARBA" id="ARBA00022851"/>
    </source>
</evidence>
<evidence type="ECO:0000256" key="1">
    <source>
        <dbReference type="ARBA" id="ARBA00005802"/>
    </source>
</evidence>
<evidence type="ECO:0000313" key="6">
    <source>
        <dbReference type="Proteomes" id="UP001188597"/>
    </source>
</evidence>
<dbReference type="GO" id="GO:0046872">
    <property type="term" value="F:metal ion binding"/>
    <property type="evidence" value="ECO:0007669"/>
    <property type="project" value="UniProtKB-UniRule"/>
</dbReference>
<dbReference type="EMBL" id="JAVXUP010000094">
    <property type="protein sequence ID" value="KAK3038515.1"/>
    <property type="molecule type" value="Genomic_DNA"/>
</dbReference>
<name>A0AA88XAB0_9ASTE</name>
<evidence type="ECO:0000256" key="4">
    <source>
        <dbReference type="RuleBase" id="RU369052"/>
    </source>
</evidence>
<gene>
    <name evidence="5" type="ORF">RJ639_029315</name>
</gene>
<comment type="caution">
    <text evidence="5">The sequence shown here is derived from an EMBL/GenBank/DDBJ whole genome shotgun (WGS) entry which is preliminary data.</text>
</comment>
<dbReference type="PANTHER" id="PTHR33543:SF33">
    <property type="entry name" value="METALLOTHIONEIN-LIKE PROTEIN 2B"/>
    <property type="match status" value="1"/>
</dbReference>
<proteinExistence type="inferred from homology"/>
<organism evidence="5 6">
    <name type="scientific">Escallonia herrerae</name>
    <dbReference type="NCBI Taxonomy" id="1293975"/>
    <lineage>
        <taxon>Eukaryota</taxon>
        <taxon>Viridiplantae</taxon>
        <taxon>Streptophyta</taxon>
        <taxon>Embryophyta</taxon>
        <taxon>Tracheophyta</taxon>
        <taxon>Spermatophyta</taxon>
        <taxon>Magnoliopsida</taxon>
        <taxon>eudicotyledons</taxon>
        <taxon>Gunneridae</taxon>
        <taxon>Pentapetalae</taxon>
        <taxon>asterids</taxon>
        <taxon>campanulids</taxon>
        <taxon>Escalloniales</taxon>
        <taxon>Escalloniaceae</taxon>
        <taxon>Escallonia</taxon>
    </lineage>
</organism>
<sequence length="79" mass="8431">MAVQLWTDVGGSTNPTKMETSGRCKMYPDMSFSESTTTETRVLGVATQKAFYEGSEMGVAAENGGCKCNPCTCNPCTCK</sequence>